<dbReference type="PATRIC" id="fig|1609559.3.peg.1448"/>
<evidence type="ECO:0000313" key="2">
    <source>
        <dbReference type="Proteomes" id="UP000070587"/>
    </source>
</evidence>
<dbReference type="RefSeq" id="WP_068322696.1">
    <property type="nucleotide sequence ID" value="NZ_CP010835.1"/>
</dbReference>
<reference evidence="2" key="1">
    <citation type="submission" date="2015-02" db="EMBL/GenBank/DDBJ databases">
        <title>Pyrococcus kukulkanii sp. nov., a novel hyperthermophilic archaeon isolated from a deep-sea hydrothermal vent at the Guaymas Basin.</title>
        <authorList>
            <person name="Oger P.M."/>
            <person name="Callac N."/>
            <person name="Jebbar M."/>
            <person name="Godfroy A."/>
        </authorList>
    </citation>
    <scope>NUCLEOTIDE SEQUENCE [LARGE SCALE GENOMIC DNA]</scope>
    <source>
        <strain evidence="2">NCB100</strain>
    </source>
</reference>
<dbReference type="KEGG" id="pyc:TQ32_06875"/>
<dbReference type="STRING" id="1609559.TQ32_06875"/>
<dbReference type="AlphaFoldDB" id="A0A127BAK8"/>
<protein>
    <submittedName>
        <fullName evidence="1">Uncharacterized protein</fullName>
    </submittedName>
</protein>
<dbReference type="Proteomes" id="UP000070587">
    <property type="component" value="Chromosome"/>
</dbReference>
<name>A0A127BAK8_9EURY</name>
<accession>A0A127BAK8</accession>
<reference evidence="1 2" key="2">
    <citation type="journal article" date="2016" name="Int. J. Syst. Evol. Microbiol.">
        <title>Pyrococcus kukulkanii sp. nov., a hyperthermophilic, piezophilic archaeon isolated from a deep-sea hydrothermal vent.</title>
        <authorList>
            <person name="Callac N."/>
            <person name="Oger P."/>
            <person name="Lesongeur F."/>
            <person name="Rattray J.E."/>
            <person name="Vannier P."/>
            <person name="Michoud G."/>
            <person name="Beauverger M."/>
            <person name="Gayet N."/>
            <person name="Rouxel O."/>
            <person name="Jebbar M."/>
            <person name="Godfroy A."/>
        </authorList>
    </citation>
    <scope>NUCLEOTIDE SEQUENCE [LARGE SCALE GENOMIC DNA]</scope>
    <source>
        <strain evidence="1 2">NCB100</strain>
    </source>
</reference>
<proteinExistence type="predicted"/>
<dbReference type="GeneID" id="28491545"/>
<dbReference type="Gene3D" id="2.20.28.30">
    <property type="entry name" value="RNA polymerase ii, chain L"/>
    <property type="match status" value="1"/>
</dbReference>
<organism evidence="1 2">
    <name type="scientific">Pyrococcus kukulkanii</name>
    <dbReference type="NCBI Taxonomy" id="1609559"/>
    <lineage>
        <taxon>Archaea</taxon>
        <taxon>Methanobacteriati</taxon>
        <taxon>Methanobacteriota</taxon>
        <taxon>Thermococci</taxon>
        <taxon>Thermococcales</taxon>
        <taxon>Thermococcaceae</taxon>
        <taxon>Pyrococcus</taxon>
    </lineage>
</organism>
<sequence length="127" mass="14493">MAYLVEFGYICPHCGKAVEEDPIQFLESEKCEVEVFKCPYCGGKFKVVAVEIKDINTETGDVETFECDIDVKYEPGDFGPYCPKCLNFIPWDVLPDEGLFKCPHCGAELKVEWISLEEFKEMLDSQD</sequence>
<gene>
    <name evidence="1" type="ORF">TQ32_06875</name>
</gene>
<dbReference type="EMBL" id="CP010835">
    <property type="protein sequence ID" value="AMM54225.1"/>
    <property type="molecule type" value="Genomic_DNA"/>
</dbReference>
<evidence type="ECO:0000313" key="1">
    <source>
        <dbReference type="EMBL" id="AMM54225.1"/>
    </source>
</evidence>